<evidence type="ECO:0000313" key="2">
    <source>
        <dbReference type="EMBL" id="EKE28032.1"/>
    </source>
</evidence>
<dbReference type="InterPro" id="IPR011704">
    <property type="entry name" value="ATPase_dyneun-rel_AAA"/>
</dbReference>
<accession>K2G1E0</accession>
<proteinExistence type="predicted"/>
<dbReference type="InterPro" id="IPR036770">
    <property type="entry name" value="Ankyrin_rpt-contain_sf"/>
</dbReference>
<dbReference type="InterPro" id="IPR027417">
    <property type="entry name" value="P-loop_NTPase"/>
</dbReference>
<sequence>MAAIDTFVWWPTASDWWWAINMRPVIGVNWTTAPQQGADDVSTEAETWEYLSDQNSLNLMTAELASLIYGNFRWNYRKLMKTNFRSIKFQKKTLDNLKKAKSNQVSHTLSMFSSDYQVNVETLNKYDFETKNSWFENMQALKLPSGNFLANPLHVIESIRSSALKNLLNWNFHIRSKNLLPISDTALHLATKYWEMEKVFIMVNDRDNLNILNKEWKTALDIALDSWHDDIAKLLLIYWADPETIQETSKQLLEQKWITSENWADLIAKLLLIYWADPETIQETSKQLLSDVQFASKKIKIQNTKCFVDSKELSLEDFLDFDVDKITLGRIEELLSNKLVKSRFEYELNARKENLEIFDKVKPFLREIDNYEILTAKAKQKILELKVKAFRESRKLNVKEISYIDSIRQKMKEIHDKIDELCSYKEVATAYRLEKLVNLKKQFDKTWFVRSKSRDDIIEDIQDSILLGKNVLLTWATGTGKTVLAVEAVKEIGKLLNVSFECIDGKKLVSEISSAESKKEFDDFVEVFSGSPDSKASDFIAKQRLKGWIETYTEKWKLLKAFTEGKIPIIDEIDLIPNDTLMRLKHLFTKRSGDYYAPQEDGNSKYLLRTVNIIATANIKSAKHQNREDLDPAIVRLFDNIHVNYLPKEEVYDLALVNIMDKAGFIYKVSLQELQDENSTLARLIYCLKKVEVNYLWIWTWEKISNKDGQFLNKAVLELGRFVWLFNWFASSGLEFSQYIKKEVIGFITNMAYPKSDRLILAKIFSEKWFITNADVWTIAEPGVLLRIMDDISKKELEDNILVDDYKFDADSRIFIDSFELANLDAFWVRNLQDKKLMFTKSEIFWFLNNLDRFLQRSDIDWKDWLEQLINDILSENTAGDNLIFPEDKKMLLVGLMYQLALRDELLVLKKIKWFEVLVTKIILIDSEQKKVFYGRKWDYIPEDMPPAVTEETESNALSELDKKRLEVLKTEIQDQQWITIVEFINPRKSWKNIFYWSVKLDGSIIVPFIDAKAFIKSWSEFVTYCESVEIDSNWYLYWIVEISHNKMLPFITNSSGFNIYTEIWWIKIEKCSNVVMNPQWKFKWNIQGEDWVWHEFEWNDINNIKTTFKDWEVLKNKLQAKYKISIDNSEVEFCDDVNWIMAWSLVLHWTSDMRVPFLGETIIPVFAKSPISDTRNLTFNWNDISWEVLLSDWDWYEFKWINLISMVVPMGETKAYTDWLILKNILQHKYSMDIINEECQIISWKSLFWKLHLADGIKVPFYWDEAYMQFWANSAIDCDKISIDSDWEITWEVKMSNGIWYNFLWHSQLSPLW</sequence>
<dbReference type="Pfam" id="PF07728">
    <property type="entry name" value="AAA_5"/>
    <property type="match status" value="1"/>
</dbReference>
<reference evidence="2" key="1">
    <citation type="journal article" date="2012" name="Science">
        <title>Fermentation, hydrogen, and sulfur metabolism in multiple uncultivated bacterial phyla.</title>
        <authorList>
            <person name="Wrighton K.C."/>
            <person name="Thomas B.C."/>
            <person name="Sharon I."/>
            <person name="Miller C.S."/>
            <person name="Castelle C.J."/>
            <person name="VerBerkmoes N.C."/>
            <person name="Wilkins M.J."/>
            <person name="Hettich R.L."/>
            <person name="Lipton M.S."/>
            <person name="Williams K.H."/>
            <person name="Long P.E."/>
            <person name="Banfield J.F."/>
        </authorList>
    </citation>
    <scope>NUCLEOTIDE SEQUENCE [LARGE SCALE GENOMIC DNA]</scope>
</reference>
<protein>
    <recommendedName>
        <fullName evidence="1">ATPase dynein-related AAA domain-containing protein</fullName>
    </recommendedName>
</protein>
<organism evidence="2">
    <name type="scientific">uncultured bacterium</name>
    <name type="common">gcode 4</name>
    <dbReference type="NCBI Taxonomy" id="1234023"/>
    <lineage>
        <taxon>Bacteria</taxon>
        <taxon>environmental samples</taxon>
    </lineage>
</organism>
<dbReference type="GO" id="GO:0005524">
    <property type="term" value="F:ATP binding"/>
    <property type="evidence" value="ECO:0007669"/>
    <property type="project" value="InterPro"/>
</dbReference>
<comment type="caution">
    <text evidence="2">The sequence shown here is derived from an EMBL/GenBank/DDBJ whole genome shotgun (WGS) entry which is preliminary data.</text>
</comment>
<dbReference type="EMBL" id="AMFJ01000383">
    <property type="protein sequence ID" value="EKE28032.1"/>
    <property type="molecule type" value="Genomic_DNA"/>
</dbReference>
<dbReference type="SUPFAM" id="SSF48403">
    <property type="entry name" value="Ankyrin repeat"/>
    <property type="match status" value="1"/>
</dbReference>
<dbReference type="GO" id="GO:0016887">
    <property type="term" value="F:ATP hydrolysis activity"/>
    <property type="evidence" value="ECO:0007669"/>
    <property type="project" value="InterPro"/>
</dbReference>
<name>K2G1E0_9BACT</name>
<dbReference type="Gene3D" id="3.40.50.300">
    <property type="entry name" value="P-loop containing nucleotide triphosphate hydrolases"/>
    <property type="match status" value="1"/>
</dbReference>
<dbReference type="Gene3D" id="1.25.40.20">
    <property type="entry name" value="Ankyrin repeat-containing domain"/>
    <property type="match status" value="1"/>
</dbReference>
<gene>
    <name evidence="2" type="ORF">ACD_3C00109G0011</name>
</gene>
<dbReference type="SUPFAM" id="SSF52540">
    <property type="entry name" value="P-loop containing nucleoside triphosphate hydrolases"/>
    <property type="match status" value="1"/>
</dbReference>
<feature type="domain" description="ATPase dynein-related AAA" evidence="1">
    <location>
        <begin position="533"/>
        <end position="638"/>
    </location>
</feature>
<evidence type="ECO:0000259" key="1">
    <source>
        <dbReference type="Pfam" id="PF07728"/>
    </source>
</evidence>